<dbReference type="GeneID" id="38117905"/>
<name>A0A3D8RE68_9EURO</name>
<organism evidence="2 3">
    <name type="scientific">Aspergillus mulundensis</name>
    <dbReference type="NCBI Taxonomy" id="1810919"/>
    <lineage>
        <taxon>Eukaryota</taxon>
        <taxon>Fungi</taxon>
        <taxon>Dikarya</taxon>
        <taxon>Ascomycota</taxon>
        <taxon>Pezizomycotina</taxon>
        <taxon>Eurotiomycetes</taxon>
        <taxon>Eurotiomycetidae</taxon>
        <taxon>Eurotiales</taxon>
        <taxon>Aspergillaceae</taxon>
        <taxon>Aspergillus</taxon>
        <taxon>Aspergillus subgen. Nidulantes</taxon>
    </lineage>
</organism>
<dbReference type="AlphaFoldDB" id="A0A3D8RE68"/>
<feature type="region of interest" description="Disordered" evidence="1">
    <location>
        <begin position="1"/>
        <end position="145"/>
    </location>
</feature>
<keyword evidence="3" id="KW-1185">Reference proteome</keyword>
<proteinExistence type="predicted"/>
<gene>
    <name evidence="2" type="ORF">DSM5745_07535</name>
</gene>
<accession>A0A3D8RE68</accession>
<feature type="compositionally biased region" description="Basic and acidic residues" evidence="1">
    <location>
        <begin position="71"/>
        <end position="82"/>
    </location>
</feature>
<dbReference type="OrthoDB" id="10556962at2759"/>
<protein>
    <submittedName>
        <fullName evidence="2">Uncharacterized protein</fullName>
    </submittedName>
</protein>
<comment type="caution">
    <text evidence="2">The sequence shown here is derived from an EMBL/GenBank/DDBJ whole genome shotgun (WGS) entry which is preliminary data.</text>
</comment>
<evidence type="ECO:0000313" key="2">
    <source>
        <dbReference type="EMBL" id="RDW72363.1"/>
    </source>
</evidence>
<reference evidence="2 3" key="1">
    <citation type="journal article" date="2018" name="IMA Fungus">
        <title>IMA Genome-F 9: Draft genome sequence of Annulohypoxylon stygium, Aspergillus mulundensis, Berkeleyomyces basicola (syn. Thielaviopsis basicola), Ceratocystis smalleyi, two Cercospora beticola strains, Coleophoma cylindrospora, Fusarium fracticaudum, Phialophora cf. hyalina, and Morchella septimelata.</title>
        <authorList>
            <person name="Wingfield B.D."/>
            <person name="Bills G.F."/>
            <person name="Dong Y."/>
            <person name="Huang W."/>
            <person name="Nel W.J."/>
            <person name="Swalarsk-Parry B.S."/>
            <person name="Vaghefi N."/>
            <person name="Wilken P.M."/>
            <person name="An Z."/>
            <person name="de Beer Z.W."/>
            <person name="De Vos L."/>
            <person name="Chen L."/>
            <person name="Duong T.A."/>
            <person name="Gao Y."/>
            <person name="Hammerbacher A."/>
            <person name="Kikkert J.R."/>
            <person name="Li Y."/>
            <person name="Li H."/>
            <person name="Li K."/>
            <person name="Li Q."/>
            <person name="Liu X."/>
            <person name="Ma X."/>
            <person name="Naidoo K."/>
            <person name="Pethybridge S.J."/>
            <person name="Sun J."/>
            <person name="Steenkamp E.T."/>
            <person name="van der Nest M.A."/>
            <person name="van Wyk S."/>
            <person name="Wingfield M.J."/>
            <person name="Xiong C."/>
            <person name="Yue Q."/>
            <person name="Zhang X."/>
        </authorList>
    </citation>
    <scope>NUCLEOTIDE SEQUENCE [LARGE SCALE GENOMIC DNA]</scope>
    <source>
        <strain evidence="2 3">DSM 5745</strain>
    </source>
</reference>
<dbReference type="Proteomes" id="UP000256690">
    <property type="component" value="Unassembled WGS sequence"/>
</dbReference>
<sequence length="182" mass="19835">MRDPRRRKLHSQVSFLSPSWILPSDDGQDSLSIPPAESSASLSEKQPATPASKEASERPSSQESAPPESQTADRAEKPTPVKEKKKARYARQHSSQWLEHDVAPDLDKAEQPPPRDKDSARSPMDMMRVGSSSASPPMVSSTQQPPFSSIFRARASLHRSPGYDAPAISPPVSSTYSPGYGQ</sequence>
<evidence type="ECO:0000313" key="3">
    <source>
        <dbReference type="Proteomes" id="UP000256690"/>
    </source>
</evidence>
<feature type="region of interest" description="Disordered" evidence="1">
    <location>
        <begin position="160"/>
        <end position="182"/>
    </location>
</feature>
<feature type="compositionally biased region" description="Polar residues" evidence="1">
    <location>
        <begin position="171"/>
        <end position="182"/>
    </location>
</feature>
<feature type="compositionally biased region" description="Basic residues" evidence="1">
    <location>
        <begin position="1"/>
        <end position="10"/>
    </location>
</feature>
<feature type="compositionally biased region" description="Low complexity" evidence="1">
    <location>
        <begin position="131"/>
        <end position="141"/>
    </location>
</feature>
<dbReference type="RefSeq" id="XP_026601583.1">
    <property type="nucleotide sequence ID" value="XM_026749551.1"/>
</dbReference>
<feature type="compositionally biased region" description="Low complexity" evidence="1">
    <location>
        <begin position="58"/>
        <end position="70"/>
    </location>
</feature>
<dbReference type="EMBL" id="PVWQ01000009">
    <property type="protein sequence ID" value="RDW72363.1"/>
    <property type="molecule type" value="Genomic_DNA"/>
</dbReference>
<evidence type="ECO:0000256" key="1">
    <source>
        <dbReference type="SAM" id="MobiDB-lite"/>
    </source>
</evidence>
<feature type="compositionally biased region" description="Basic and acidic residues" evidence="1">
    <location>
        <begin position="98"/>
        <end position="120"/>
    </location>
</feature>